<name>A0A218WPN7_PUNGR</name>
<comment type="caution">
    <text evidence="1">The sequence shown here is derived from an EMBL/GenBank/DDBJ whole genome shotgun (WGS) entry which is preliminary data.</text>
</comment>
<proteinExistence type="predicted"/>
<dbReference type="AlphaFoldDB" id="A0A218WPN7"/>
<organism evidence="1 2">
    <name type="scientific">Punica granatum</name>
    <name type="common">Pomegranate</name>
    <dbReference type="NCBI Taxonomy" id="22663"/>
    <lineage>
        <taxon>Eukaryota</taxon>
        <taxon>Viridiplantae</taxon>
        <taxon>Streptophyta</taxon>
        <taxon>Embryophyta</taxon>
        <taxon>Tracheophyta</taxon>
        <taxon>Spermatophyta</taxon>
        <taxon>Magnoliopsida</taxon>
        <taxon>eudicotyledons</taxon>
        <taxon>Gunneridae</taxon>
        <taxon>Pentapetalae</taxon>
        <taxon>rosids</taxon>
        <taxon>malvids</taxon>
        <taxon>Myrtales</taxon>
        <taxon>Lythraceae</taxon>
        <taxon>Punica</taxon>
    </lineage>
</organism>
<evidence type="ECO:0000313" key="1">
    <source>
        <dbReference type="EMBL" id="OWM74439.1"/>
    </source>
</evidence>
<evidence type="ECO:0000313" key="2">
    <source>
        <dbReference type="Proteomes" id="UP000197138"/>
    </source>
</evidence>
<reference evidence="2" key="1">
    <citation type="journal article" date="2017" name="Plant J.">
        <title>The pomegranate (Punica granatum L.) genome and the genomics of punicalagin biosynthesis.</title>
        <authorList>
            <person name="Qin G."/>
            <person name="Xu C."/>
            <person name="Ming R."/>
            <person name="Tang H."/>
            <person name="Guyot R."/>
            <person name="Kramer E.M."/>
            <person name="Hu Y."/>
            <person name="Yi X."/>
            <person name="Qi Y."/>
            <person name="Xu X."/>
            <person name="Gao Z."/>
            <person name="Pan H."/>
            <person name="Jian J."/>
            <person name="Tian Y."/>
            <person name="Yue Z."/>
            <person name="Xu Y."/>
        </authorList>
    </citation>
    <scope>NUCLEOTIDE SEQUENCE [LARGE SCALE GENOMIC DNA]</scope>
    <source>
        <strain evidence="2">cv. Dabenzi</strain>
    </source>
</reference>
<dbReference type="Proteomes" id="UP000197138">
    <property type="component" value="Unassembled WGS sequence"/>
</dbReference>
<dbReference type="EMBL" id="MTKT01003779">
    <property type="protein sequence ID" value="OWM74439.1"/>
    <property type="molecule type" value="Genomic_DNA"/>
</dbReference>
<protein>
    <submittedName>
        <fullName evidence="1">Uncharacterized protein</fullName>
    </submittedName>
</protein>
<gene>
    <name evidence="1" type="ORF">CDL15_Pgr013343</name>
</gene>
<sequence>MTEVAADLGCGLGGGGVAAAATMEAPHAPVERSPNFGGFLDGAGSNPIDAAIPQIGVVSDVLNKFNGVHSSNPNVPRGAVK</sequence>
<accession>A0A218WPN7</accession>